<evidence type="ECO:0000313" key="1">
    <source>
        <dbReference type="EMBL" id="GFP85021.1"/>
    </source>
</evidence>
<sequence>MQRTSSTTTTSHPRVCFFDCNMITGSLEFSIAFMNDMFFVFANFNVCQAHMR</sequence>
<dbReference type="EMBL" id="BMAC01000097">
    <property type="protein sequence ID" value="GFP85021.1"/>
    <property type="molecule type" value="Genomic_DNA"/>
</dbReference>
<accession>A0A830BSL0</accession>
<keyword evidence="2" id="KW-1185">Reference proteome</keyword>
<dbReference type="AlphaFoldDB" id="A0A830BSL0"/>
<protein>
    <submittedName>
        <fullName evidence="1">Uncharacterized protein</fullName>
    </submittedName>
</protein>
<dbReference type="Proteomes" id="UP000653305">
    <property type="component" value="Unassembled WGS sequence"/>
</dbReference>
<comment type="caution">
    <text evidence="1">The sequence shown here is derived from an EMBL/GenBank/DDBJ whole genome shotgun (WGS) entry which is preliminary data.</text>
</comment>
<evidence type="ECO:0000313" key="2">
    <source>
        <dbReference type="Proteomes" id="UP000653305"/>
    </source>
</evidence>
<gene>
    <name evidence="1" type="ORF">PHJA_000645900</name>
</gene>
<proteinExistence type="predicted"/>
<name>A0A830BSL0_9LAMI</name>
<organism evidence="1 2">
    <name type="scientific">Phtheirospermum japonicum</name>
    <dbReference type="NCBI Taxonomy" id="374723"/>
    <lineage>
        <taxon>Eukaryota</taxon>
        <taxon>Viridiplantae</taxon>
        <taxon>Streptophyta</taxon>
        <taxon>Embryophyta</taxon>
        <taxon>Tracheophyta</taxon>
        <taxon>Spermatophyta</taxon>
        <taxon>Magnoliopsida</taxon>
        <taxon>eudicotyledons</taxon>
        <taxon>Gunneridae</taxon>
        <taxon>Pentapetalae</taxon>
        <taxon>asterids</taxon>
        <taxon>lamiids</taxon>
        <taxon>Lamiales</taxon>
        <taxon>Orobanchaceae</taxon>
        <taxon>Orobanchaceae incertae sedis</taxon>
        <taxon>Phtheirospermum</taxon>
    </lineage>
</organism>
<reference evidence="1" key="1">
    <citation type="submission" date="2020-07" db="EMBL/GenBank/DDBJ databases">
        <title>Ethylene signaling mediates host invasion by parasitic plants.</title>
        <authorList>
            <person name="Yoshida S."/>
        </authorList>
    </citation>
    <scope>NUCLEOTIDE SEQUENCE</scope>
    <source>
        <strain evidence="1">Okayama</strain>
    </source>
</reference>